<keyword evidence="4" id="KW-0804">Transcription</keyword>
<feature type="domain" description="HTH luxR-type" evidence="5">
    <location>
        <begin position="844"/>
        <end position="909"/>
    </location>
</feature>
<evidence type="ECO:0000313" key="6">
    <source>
        <dbReference type="EMBL" id="CCK77136.1"/>
    </source>
</evidence>
<dbReference type="PANTHER" id="PTHR44688:SF25">
    <property type="entry name" value="HTH LUXR-TYPE DOMAIN-CONTAINING PROTEIN"/>
    <property type="match status" value="1"/>
</dbReference>
<dbReference type="PATRIC" id="fig|698738.3.peg.3074"/>
<dbReference type="PRINTS" id="PR00038">
    <property type="entry name" value="HTHLUXR"/>
</dbReference>
<dbReference type="GO" id="GO:0006355">
    <property type="term" value="P:regulation of DNA-templated transcription"/>
    <property type="evidence" value="ECO:0007669"/>
    <property type="project" value="InterPro"/>
</dbReference>
<gene>
    <name evidence="6" type="ORF">OLEAN_C29600</name>
</gene>
<dbReference type="Gene3D" id="1.10.10.10">
    <property type="entry name" value="Winged helix-like DNA-binding domain superfamily/Winged helix DNA-binding domain"/>
    <property type="match status" value="1"/>
</dbReference>
<dbReference type="KEGG" id="oai:OLEAN_C29600"/>
<evidence type="ECO:0000256" key="1">
    <source>
        <dbReference type="ARBA" id="ARBA00022737"/>
    </source>
</evidence>
<dbReference type="Pfam" id="PF24883">
    <property type="entry name" value="NPHP3_N"/>
    <property type="match status" value="1"/>
</dbReference>
<dbReference type="AlphaFoldDB" id="R4YPQ4"/>
<dbReference type="SUPFAM" id="SSF46894">
    <property type="entry name" value="C-terminal effector domain of the bipartite response regulators"/>
    <property type="match status" value="1"/>
</dbReference>
<dbReference type="Pfam" id="PF00196">
    <property type="entry name" value="GerE"/>
    <property type="match status" value="1"/>
</dbReference>
<dbReference type="HOGENOM" id="CLU_006325_2_1_6"/>
<dbReference type="EMBL" id="FO203512">
    <property type="protein sequence ID" value="CCK77136.1"/>
    <property type="molecule type" value="Genomic_DNA"/>
</dbReference>
<dbReference type="CDD" id="cd06170">
    <property type="entry name" value="LuxR_C_like"/>
    <property type="match status" value="1"/>
</dbReference>
<dbReference type="STRING" id="698738.OLEAN_C29600"/>
<evidence type="ECO:0000256" key="4">
    <source>
        <dbReference type="ARBA" id="ARBA00023163"/>
    </source>
</evidence>
<accession>R4YPQ4</accession>
<sequence length="911" mass="103178">MALMKTAAFNSDQKAWLSTLDQKVLSSWVALKSKAIELPEHFLARPELSQKLSQSKAITWLLAPAGYGKSVLLSDWYGQQVNSKDASNDTLGLWLTLDSKDNHEAFLLRHLLEAANKMVAGVATDALAHWLATMNQGSLDCEEVLLLFLDELASLNCPLIVVLDNVHEIEDPAAWQVIQSLMTQLPGNMRLLMASRFIPNALGRLRLDPRLEFIKQQDLAFDFQQVTAWLQQADIYDQQQAFNLMERMQGWPAGLGLWLLCRENASWPEDLGHEREQLADYLMGEVLSGLEPQLKEFLIRIAPLTSFNEILCNEVLGIEDSSRWIQQLVHHNLFIDSIDQRLGWFTLHPLLAELLCQYSSEQDREKTHLAAFHSLKQQGFRVEALQHARLGKLTQEAALWIESEVDRIIADLDFAAVLAWCDFVGSDIIASSARLQLMQIWSLLLTFQYAAVGRLINQLDTHQIEMHYPGQLLALRGFIARGEGDYGQARSLCELALRELPEDRFPIRVLMCSTLCNIELVSQKPENARLWNRLAIDIARQHQALSLEVFSLFDYARVEQYRGHLLRSAEVVDQGLELTLRLPQQARLFPHARLIIYRAFIRWLKGDIEGARQDAYIGINEANRCRDVIVLYGYSLLALIHIMKQEGKAALAIIAEAERLMQRWQVSEQVYKNWIDIVKANIWMALGKWNRAEECLDRVTKGDDPLGTNHAELFPMQSGLYRLSCARLLFQKKEYSNVIQLLDRVALKKQASIIQLSGTLFQAVAYALKGEVSKAKQVWQQGLKFAEQEKIKLDLSQFISISVSDLESAIGSMLTVTTVSQEPRHTDYKPGSKAELSAQSAVPVFIEASNLSVREQEVLGLIAEGYSNQGIADQLFISLHTVKTHARKINAKLGAKSRTQAIVKARERMII</sequence>
<dbReference type="InterPro" id="IPR016032">
    <property type="entry name" value="Sig_transdc_resp-reg_C-effctor"/>
</dbReference>
<name>R4YPQ4_OLEAN</name>
<keyword evidence="3" id="KW-0238">DNA-binding</keyword>
<dbReference type="InterPro" id="IPR000792">
    <property type="entry name" value="Tscrpt_reg_LuxR_C"/>
</dbReference>
<evidence type="ECO:0000256" key="3">
    <source>
        <dbReference type="ARBA" id="ARBA00023125"/>
    </source>
</evidence>
<dbReference type="InterPro" id="IPR036388">
    <property type="entry name" value="WH-like_DNA-bd_sf"/>
</dbReference>
<keyword evidence="2" id="KW-0805">Transcription regulation</keyword>
<evidence type="ECO:0000313" key="7">
    <source>
        <dbReference type="Proteomes" id="UP000032749"/>
    </source>
</evidence>
<evidence type="ECO:0000256" key="2">
    <source>
        <dbReference type="ARBA" id="ARBA00023015"/>
    </source>
</evidence>
<dbReference type="InterPro" id="IPR027417">
    <property type="entry name" value="P-loop_NTPase"/>
</dbReference>
<dbReference type="Pfam" id="PF25873">
    <property type="entry name" value="WHD_MalT"/>
    <property type="match status" value="1"/>
</dbReference>
<dbReference type="PROSITE" id="PS50043">
    <property type="entry name" value="HTH_LUXR_2"/>
    <property type="match status" value="1"/>
</dbReference>
<organism evidence="6 7">
    <name type="scientific">Oleispira antarctica RB-8</name>
    <dbReference type="NCBI Taxonomy" id="698738"/>
    <lineage>
        <taxon>Bacteria</taxon>
        <taxon>Pseudomonadati</taxon>
        <taxon>Pseudomonadota</taxon>
        <taxon>Gammaproteobacteria</taxon>
        <taxon>Oceanospirillales</taxon>
        <taxon>Oceanospirillaceae</taxon>
        <taxon>Oleispira</taxon>
    </lineage>
</organism>
<dbReference type="InterPro" id="IPR059106">
    <property type="entry name" value="WHD_MalT"/>
</dbReference>
<keyword evidence="1" id="KW-0677">Repeat</keyword>
<dbReference type="InterPro" id="IPR056884">
    <property type="entry name" value="NPHP3-like_N"/>
</dbReference>
<keyword evidence="7" id="KW-1185">Reference proteome</keyword>
<dbReference type="SUPFAM" id="SSF52540">
    <property type="entry name" value="P-loop containing nucleoside triphosphate hydrolases"/>
    <property type="match status" value="1"/>
</dbReference>
<dbReference type="SUPFAM" id="SSF48452">
    <property type="entry name" value="TPR-like"/>
    <property type="match status" value="1"/>
</dbReference>
<dbReference type="InterPro" id="IPR011990">
    <property type="entry name" value="TPR-like_helical_dom_sf"/>
</dbReference>
<proteinExistence type="predicted"/>
<dbReference type="GO" id="GO:0003677">
    <property type="term" value="F:DNA binding"/>
    <property type="evidence" value="ECO:0007669"/>
    <property type="project" value="UniProtKB-KW"/>
</dbReference>
<evidence type="ECO:0000259" key="5">
    <source>
        <dbReference type="PROSITE" id="PS50043"/>
    </source>
</evidence>
<dbReference type="OrthoDB" id="1123107at2"/>
<dbReference type="Proteomes" id="UP000032749">
    <property type="component" value="Chromosome"/>
</dbReference>
<dbReference type="PANTHER" id="PTHR44688">
    <property type="entry name" value="DNA-BINDING TRANSCRIPTIONAL ACTIVATOR DEVR_DOSR"/>
    <property type="match status" value="1"/>
</dbReference>
<dbReference type="Pfam" id="PF17874">
    <property type="entry name" value="TPR_MalT"/>
    <property type="match status" value="1"/>
</dbReference>
<dbReference type="SMART" id="SM00421">
    <property type="entry name" value="HTH_LUXR"/>
    <property type="match status" value="1"/>
</dbReference>
<protein>
    <submittedName>
        <fullName evidence="6">Transcriptional regulator, LuxR-type</fullName>
    </submittedName>
</protein>
<reference evidence="6 7" key="1">
    <citation type="journal article" date="2013" name="Nat. Commun.">
        <title>Genome sequence and functional genomic analysis of the oil-degrading bacterium Oleispira antarctica.</title>
        <authorList>
            <person name="Kube M."/>
            <person name="Chernikova T.N."/>
            <person name="Al-Ramahi Y."/>
            <person name="Beloqui A."/>
            <person name="Lopez-Cortez N."/>
            <person name="Guazzaroni M.E."/>
            <person name="Heipieper H.J."/>
            <person name="Klages S."/>
            <person name="Kotsyurbenko O.R."/>
            <person name="Langer I."/>
            <person name="Nechitaylo T.Y."/>
            <person name="Lunsdorf H."/>
            <person name="Fernandez M."/>
            <person name="Juarez S."/>
            <person name="Ciordia S."/>
            <person name="Singer A."/>
            <person name="Kagan O."/>
            <person name="Egorova O."/>
            <person name="Petit P.A."/>
            <person name="Stogios P."/>
            <person name="Kim Y."/>
            <person name="Tchigvintsev A."/>
            <person name="Flick R."/>
            <person name="Denaro R."/>
            <person name="Genovese M."/>
            <person name="Albar J.P."/>
            <person name="Reva O.N."/>
            <person name="Martinez-Gomariz M."/>
            <person name="Tran H."/>
            <person name="Ferrer M."/>
            <person name="Savchenko A."/>
            <person name="Yakunin A.F."/>
            <person name="Yakimov M.M."/>
            <person name="Golyshina O.V."/>
            <person name="Reinhardt R."/>
            <person name="Golyshin P.N."/>
        </authorList>
    </citation>
    <scope>NUCLEOTIDE SEQUENCE [LARGE SCALE GENOMIC DNA]</scope>
</reference>
<dbReference type="InterPro" id="IPR041617">
    <property type="entry name" value="TPR_MalT"/>
</dbReference>
<dbReference type="Gene3D" id="1.25.40.10">
    <property type="entry name" value="Tetratricopeptide repeat domain"/>
    <property type="match status" value="1"/>
</dbReference>